<evidence type="ECO:0000313" key="4">
    <source>
        <dbReference type="EMBL" id="KAH3816801.1"/>
    </source>
</evidence>
<evidence type="ECO:0000256" key="2">
    <source>
        <dbReference type="SAM" id="MobiDB-lite"/>
    </source>
</evidence>
<dbReference type="PANTHER" id="PTHR11062:SF281">
    <property type="entry name" value="EXOSTOSIN-LIKE 2"/>
    <property type="match status" value="1"/>
</dbReference>
<dbReference type="Pfam" id="PF03016">
    <property type="entry name" value="Exostosin_GT47"/>
    <property type="match status" value="1"/>
</dbReference>
<comment type="similarity">
    <text evidence="1">Belongs to the glycosyltransferase 47 family.</text>
</comment>
<reference evidence="4" key="2">
    <citation type="submission" date="2020-11" db="EMBL/GenBank/DDBJ databases">
        <authorList>
            <person name="McCartney M.A."/>
            <person name="Auch B."/>
            <person name="Kono T."/>
            <person name="Mallez S."/>
            <person name="Becker A."/>
            <person name="Gohl D.M."/>
            <person name="Silverstein K.A.T."/>
            <person name="Koren S."/>
            <person name="Bechman K.B."/>
            <person name="Herman A."/>
            <person name="Abrahante J.E."/>
            <person name="Garbe J."/>
        </authorList>
    </citation>
    <scope>NUCLEOTIDE SEQUENCE</scope>
    <source>
        <strain evidence="4">Duluth1</strain>
        <tissue evidence="4">Whole animal</tissue>
    </source>
</reference>
<gene>
    <name evidence="4" type="ORF">DPMN_118324</name>
</gene>
<evidence type="ECO:0000313" key="5">
    <source>
        <dbReference type="Proteomes" id="UP000828390"/>
    </source>
</evidence>
<dbReference type="PANTHER" id="PTHR11062">
    <property type="entry name" value="EXOSTOSIN HEPARAN SULFATE GLYCOSYLTRANSFERASE -RELATED"/>
    <property type="match status" value="1"/>
</dbReference>
<dbReference type="EMBL" id="JAIWYP010000005">
    <property type="protein sequence ID" value="KAH3816801.1"/>
    <property type="molecule type" value="Genomic_DNA"/>
</dbReference>
<evidence type="ECO:0000259" key="3">
    <source>
        <dbReference type="Pfam" id="PF03016"/>
    </source>
</evidence>
<dbReference type="Proteomes" id="UP000828390">
    <property type="component" value="Unassembled WGS sequence"/>
</dbReference>
<dbReference type="InterPro" id="IPR004263">
    <property type="entry name" value="Exostosin"/>
</dbReference>
<sequence>MGSDAKSTVSLKTVTRVITPTKKQTEEPSLTTNQGTSDNPNIINSTGQFSSVTITPIPKEITKECQPNQDFSQTKTSFKIYVYNLPAKFNTEVQQVISKKYGYCYDLDYCGTGSELFYLEANMGTTNKYVASKDYTQVVRNSQQFALEVLIHFKLLHSPIRTMNPIEADIFYIPAYTGLNCLTFRDNDNEFVNSLFEHLKTNVSGNYFSTKPHVMAVSKIEREQGSEKCSLLRHPNTKGITFIGIEREENQYWSAHYLKFGRVNVLAPYPSYIHYIPNPASGLFQELVNGIEQLNETKFYLDAPSLHKRPVLLFLAAGTRRSNGFRAIFLDQFALKTSKSYEDFAKEHANDTTQFPPQVMLKTQECVEGHTKTTIPWMRHSQFCLQPPGDSPTRKSFFDAILSGCIPILFTGFGKTVYPFEKYLDYSDFTYTVHESLFTKQNKTIIEVVKNIPKKTTQLLHRNVMKVAKWFQYSLPNGSQKIDDDAFTLIFDEIASNLHLPSIRKPRN</sequence>
<proteinExistence type="inferred from homology"/>
<dbReference type="GO" id="GO:0016757">
    <property type="term" value="F:glycosyltransferase activity"/>
    <property type="evidence" value="ECO:0007669"/>
    <property type="project" value="InterPro"/>
</dbReference>
<dbReference type="GO" id="GO:0015012">
    <property type="term" value="P:heparan sulfate proteoglycan biosynthetic process"/>
    <property type="evidence" value="ECO:0007669"/>
    <property type="project" value="UniProtKB-ARBA"/>
</dbReference>
<feature type="domain" description="Exostosin GT47" evidence="3">
    <location>
        <begin position="76"/>
        <end position="447"/>
    </location>
</feature>
<comment type="caution">
    <text evidence="4">The sequence shown here is derived from an EMBL/GenBank/DDBJ whole genome shotgun (WGS) entry which is preliminary data.</text>
</comment>
<dbReference type="AlphaFoldDB" id="A0A9D4JLK0"/>
<organism evidence="4 5">
    <name type="scientific">Dreissena polymorpha</name>
    <name type="common">Zebra mussel</name>
    <name type="synonym">Mytilus polymorpha</name>
    <dbReference type="NCBI Taxonomy" id="45954"/>
    <lineage>
        <taxon>Eukaryota</taxon>
        <taxon>Metazoa</taxon>
        <taxon>Spiralia</taxon>
        <taxon>Lophotrochozoa</taxon>
        <taxon>Mollusca</taxon>
        <taxon>Bivalvia</taxon>
        <taxon>Autobranchia</taxon>
        <taxon>Heteroconchia</taxon>
        <taxon>Euheterodonta</taxon>
        <taxon>Imparidentia</taxon>
        <taxon>Neoheterodontei</taxon>
        <taxon>Myida</taxon>
        <taxon>Dreissenoidea</taxon>
        <taxon>Dreissenidae</taxon>
        <taxon>Dreissena</taxon>
    </lineage>
</organism>
<evidence type="ECO:0000256" key="1">
    <source>
        <dbReference type="ARBA" id="ARBA00010271"/>
    </source>
</evidence>
<name>A0A9D4JLK0_DREPO</name>
<keyword evidence="5" id="KW-1185">Reference proteome</keyword>
<feature type="region of interest" description="Disordered" evidence="2">
    <location>
        <begin position="16"/>
        <end position="42"/>
    </location>
</feature>
<protein>
    <recommendedName>
        <fullName evidence="3">Exostosin GT47 domain-containing protein</fullName>
    </recommendedName>
</protein>
<reference evidence="4" key="1">
    <citation type="journal article" date="2019" name="bioRxiv">
        <title>The Genome of the Zebra Mussel, Dreissena polymorpha: A Resource for Invasive Species Research.</title>
        <authorList>
            <person name="McCartney M.A."/>
            <person name="Auch B."/>
            <person name="Kono T."/>
            <person name="Mallez S."/>
            <person name="Zhang Y."/>
            <person name="Obille A."/>
            <person name="Becker A."/>
            <person name="Abrahante J.E."/>
            <person name="Garbe J."/>
            <person name="Badalamenti J.P."/>
            <person name="Herman A."/>
            <person name="Mangelson H."/>
            <person name="Liachko I."/>
            <person name="Sullivan S."/>
            <person name="Sone E.D."/>
            <person name="Koren S."/>
            <person name="Silverstein K.A.T."/>
            <person name="Beckman K.B."/>
            <person name="Gohl D.M."/>
        </authorList>
    </citation>
    <scope>NUCLEOTIDE SEQUENCE</scope>
    <source>
        <strain evidence="4">Duluth1</strain>
        <tissue evidence="4">Whole animal</tissue>
    </source>
</reference>
<accession>A0A9D4JLK0</accession>
<dbReference type="InterPro" id="IPR040911">
    <property type="entry name" value="Exostosin_GT47"/>
</dbReference>